<organism evidence="3">
    <name type="scientific">marine sediment metagenome</name>
    <dbReference type="NCBI Taxonomy" id="412755"/>
    <lineage>
        <taxon>unclassified sequences</taxon>
        <taxon>metagenomes</taxon>
        <taxon>ecological metagenomes</taxon>
    </lineage>
</organism>
<dbReference type="EMBL" id="LAZR01005958">
    <property type="protein sequence ID" value="KKM95824.1"/>
    <property type="molecule type" value="Genomic_DNA"/>
</dbReference>
<dbReference type="EMBL" id="LAZR01010423">
    <property type="protein sequence ID" value="KKM67037.1"/>
    <property type="molecule type" value="Genomic_DNA"/>
</dbReference>
<name>A0A0F9LLC9_9ZZZZ</name>
<reference evidence="3" key="1">
    <citation type="journal article" date="2015" name="Nature">
        <title>Complex archaea that bridge the gap between prokaryotes and eukaryotes.</title>
        <authorList>
            <person name="Spang A."/>
            <person name="Saw J.H."/>
            <person name="Jorgensen S.L."/>
            <person name="Zaremba-Niedzwiedzka K."/>
            <person name="Martijn J."/>
            <person name="Lind A.E."/>
            <person name="van Eijk R."/>
            <person name="Schleper C."/>
            <person name="Guy L."/>
            <person name="Ettema T.J."/>
        </authorList>
    </citation>
    <scope>NUCLEOTIDE SEQUENCE</scope>
</reference>
<protein>
    <submittedName>
        <fullName evidence="3">Uncharacterized protein</fullName>
    </submittedName>
</protein>
<evidence type="ECO:0000313" key="2">
    <source>
        <dbReference type="EMBL" id="KKM67037.1"/>
    </source>
</evidence>
<gene>
    <name evidence="3" type="ORF">LCGC14_1184460</name>
    <name evidence="2" type="ORF">LCGC14_1475270</name>
    <name evidence="1" type="ORF">LCGC14_1512710</name>
</gene>
<dbReference type="AlphaFoldDB" id="A0A0F9LLC9"/>
<comment type="caution">
    <text evidence="3">The sequence shown here is derived from an EMBL/GenBank/DDBJ whole genome shotgun (WGS) entry which is preliminary data.</text>
</comment>
<sequence length="107" mass="12290">MWYDTIQRGMMDKLTDGHRIAVLGDRVAVLADTDVCGHTHDVGSERFLIRWGYGHIEGTPHEEFKDLPKVSGFKCIGEHFPDEEAEAEVSWVEAERWVREEREGFDG</sequence>
<dbReference type="EMBL" id="LAZR01011121">
    <property type="protein sequence ID" value="KKM63323.1"/>
    <property type="molecule type" value="Genomic_DNA"/>
</dbReference>
<evidence type="ECO:0000313" key="1">
    <source>
        <dbReference type="EMBL" id="KKM63323.1"/>
    </source>
</evidence>
<proteinExistence type="predicted"/>
<accession>A0A0F9LLC9</accession>
<evidence type="ECO:0000313" key="3">
    <source>
        <dbReference type="EMBL" id="KKM95824.1"/>
    </source>
</evidence>